<dbReference type="SUPFAM" id="SSF55464">
    <property type="entry name" value="Origin of replication-binding domain, RBD-like"/>
    <property type="match status" value="1"/>
</dbReference>
<proteinExistence type="inferred from homology"/>
<dbReference type="KEGG" id="opf:CBP31_03005"/>
<keyword evidence="6" id="KW-0378">Hydrolase</keyword>
<dbReference type="GO" id="GO:0004519">
    <property type="term" value="F:endonuclease activity"/>
    <property type="evidence" value="ECO:0007669"/>
    <property type="project" value="UniProtKB-KW"/>
</dbReference>
<keyword evidence="3" id="KW-0235">DNA replication</keyword>
<sequence>MDKHVVSLISISKELEVTQKKTKDDEYEKVANEIKEYKGSLEYKMSFNTIFYAPPVSYFLDEKVKEKDIKAMGRAIGNRILELLIECAGNAEKFDEELSSLLRQDLKNHFPNFIKVKKTTKKEKILNEKTGRMKTYKERTYTKEIRKDLVLDFCKSTRVSNSYFRYSKKCVLHAEQQNKEVGEHNKYVGELSLKRREEQLENGESFLKSKSIITNGKKLTLSEIKKTASHKFNELYIEIKGYENIAKEKGMTWLFITITAPANFHPNPSKGKNSNKGESASDAKRWRDKKWGNLRKQLQKEGFKDLRFGINSGFGFTVIEPHKDGCPHWHILLFCKKELKERYKEIFNFYFLHSGNSSSIKIIESGYDENGEELKGNKVASAASYLSKYIMKHVGLDSIKELTTTNNLGVKEKGINILALKAVDAWKSSLNVRSFQTFGVSGIKTIYRVIREIKNAENNGFKEREFQKSKFIKKTHTHKEIKIKQELLALIHDDEFNISDEEEDEVSYMTFKEAKEVFENKSKRVRDAINYHVNQMNRYDEIELIATRMEEDKEGNLKNNIDYADFIKKIEFIDIENAYEEKEDEGGVKKSIIGLNVGFMLIKKRKFKIYSE</sequence>
<dbReference type="Proteomes" id="UP000243937">
    <property type="component" value="Chromosome"/>
</dbReference>
<evidence type="ECO:0000256" key="6">
    <source>
        <dbReference type="ARBA" id="ARBA00022801"/>
    </source>
</evidence>
<comment type="function">
    <text evidence="1">Possible endonuclease which induces a single-strand cut and initiates DNA replication.</text>
</comment>
<evidence type="ECO:0000256" key="4">
    <source>
        <dbReference type="ARBA" id="ARBA00022722"/>
    </source>
</evidence>
<evidence type="ECO:0000256" key="3">
    <source>
        <dbReference type="ARBA" id="ARBA00022705"/>
    </source>
</evidence>
<name>A0A1Y0D2G6_9GAMM</name>
<organism evidence="9 10">
    <name type="scientific">Oceanisphaera profunda</name>
    <dbReference type="NCBI Taxonomy" id="1416627"/>
    <lineage>
        <taxon>Bacteria</taxon>
        <taxon>Pseudomonadati</taxon>
        <taxon>Pseudomonadota</taxon>
        <taxon>Gammaproteobacteria</taxon>
        <taxon>Aeromonadales</taxon>
        <taxon>Aeromonadaceae</taxon>
        <taxon>Oceanisphaera</taxon>
    </lineage>
</organism>
<evidence type="ECO:0000256" key="5">
    <source>
        <dbReference type="ARBA" id="ARBA00022759"/>
    </source>
</evidence>
<gene>
    <name evidence="9" type="ORF">CBP31_03005</name>
</gene>
<dbReference type="Pfam" id="PF05840">
    <property type="entry name" value="Phage_GPA"/>
    <property type="match status" value="1"/>
</dbReference>
<keyword evidence="10" id="KW-1185">Reference proteome</keyword>
<keyword evidence="5" id="KW-0255">Endonuclease</keyword>
<evidence type="ECO:0000259" key="8">
    <source>
        <dbReference type="Pfam" id="PF05840"/>
    </source>
</evidence>
<dbReference type="GO" id="GO:0006260">
    <property type="term" value="P:DNA replication"/>
    <property type="evidence" value="ECO:0007669"/>
    <property type="project" value="UniProtKB-KW"/>
</dbReference>
<comment type="similarity">
    <text evidence="2">Belongs to the phage GPA family.</text>
</comment>
<evidence type="ECO:0000256" key="1">
    <source>
        <dbReference type="ARBA" id="ARBA00003293"/>
    </source>
</evidence>
<dbReference type="InterPro" id="IPR008766">
    <property type="entry name" value="Replication_gene_A-like"/>
</dbReference>
<reference evidence="9 10" key="1">
    <citation type="journal article" date="2014" name="Int. J. Syst. Evol. Microbiol.">
        <title>Oceanisphaera profunda sp. nov., a marine bacterium isolated from deep-sea sediment, and emended description of the genus Oceanisphaera.</title>
        <authorList>
            <person name="Xu Z."/>
            <person name="Zhang X.Y."/>
            <person name="Su H.N."/>
            <person name="Yu Z.C."/>
            <person name="Liu C."/>
            <person name="Li H."/>
            <person name="Chen X.L."/>
            <person name="Song X.Y."/>
            <person name="Xie B.B."/>
            <person name="Qin Q.L."/>
            <person name="Zhou B.C."/>
            <person name="Shi M."/>
            <person name="Huang Y."/>
            <person name="Zhang Y.Z."/>
        </authorList>
    </citation>
    <scope>NUCLEOTIDE SEQUENCE [LARGE SCALE GENOMIC DNA]</scope>
    <source>
        <strain evidence="9 10">SM1222</strain>
    </source>
</reference>
<evidence type="ECO:0000256" key="7">
    <source>
        <dbReference type="SAM" id="MobiDB-lite"/>
    </source>
</evidence>
<dbReference type="RefSeq" id="WP_087034808.1">
    <property type="nucleotide sequence ID" value="NZ_CP021377.1"/>
</dbReference>
<evidence type="ECO:0000313" key="10">
    <source>
        <dbReference type="Proteomes" id="UP000243937"/>
    </source>
</evidence>
<accession>A0A1Y0D2G6</accession>
<evidence type="ECO:0000313" key="9">
    <source>
        <dbReference type="EMBL" id="ART81720.1"/>
    </source>
</evidence>
<feature type="region of interest" description="Disordered" evidence="7">
    <location>
        <begin position="266"/>
        <end position="285"/>
    </location>
</feature>
<dbReference type="EMBL" id="CP021377">
    <property type="protein sequence ID" value="ART81720.1"/>
    <property type="molecule type" value="Genomic_DNA"/>
</dbReference>
<keyword evidence="4" id="KW-0540">Nuclease</keyword>
<feature type="domain" description="Replication gene A protein-like" evidence="8">
    <location>
        <begin position="177"/>
        <end position="394"/>
    </location>
</feature>
<dbReference type="AlphaFoldDB" id="A0A1Y0D2G6"/>
<evidence type="ECO:0000256" key="2">
    <source>
        <dbReference type="ARBA" id="ARBA00009260"/>
    </source>
</evidence>
<dbReference type="GO" id="GO:0016787">
    <property type="term" value="F:hydrolase activity"/>
    <property type="evidence" value="ECO:0007669"/>
    <property type="project" value="UniProtKB-KW"/>
</dbReference>
<dbReference type="OrthoDB" id="5581663at2"/>
<protein>
    <recommendedName>
        <fullName evidence="8">Replication gene A protein-like domain-containing protein</fullName>
    </recommendedName>
</protein>